<keyword evidence="9" id="KW-0028">Amino-acid biosynthesis</keyword>
<keyword evidence="12" id="KW-1185">Reference proteome</keyword>
<evidence type="ECO:0000256" key="6">
    <source>
        <dbReference type="ARBA" id="ARBA00022898"/>
    </source>
</evidence>
<protein>
    <recommendedName>
        <fullName evidence="9">Histidinol-phosphate aminotransferase</fullName>
        <ecNumber evidence="9">2.6.1.9</ecNumber>
    </recommendedName>
    <alternativeName>
        <fullName evidence="9">Imidazole acetol-phosphate transaminase</fullName>
    </alternativeName>
</protein>
<reference evidence="11 12" key="1">
    <citation type="submission" date="2024-09" db="EMBL/GenBank/DDBJ databases">
        <authorList>
            <person name="Sun Q."/>
            <person name="Mori K."/>
        </authorList>
    </citation>
    <scope>NUCLEOTIDE SEQUENCE [LARGE SCALE GENOMIC DNA]</scope>
    <source>
        <strain evidence="11 12">TISTR 2452</strain>
    </source>
</reference>
<gene>
    <name evidence="9 11" type="primary">hisC</name>
    <name evidence="11" type="ORF">ACFFSY_30545</name>
</gene>
<comment type="caution">
    <text evidence="11">The sequence shown here is derived from an EMBL/GenBank/DDBJ whole genome shotgun (WGS) entry which is preliminary data.</text>
</comment>
<dbReference type="InterPro" id="IPR005861">
    <property type="entry name" value="HisP_aminotrans"/>
</dbReference>
<feature type="modified residue" description="N6-(pyridoxal phosphate)lysine" evidence="9">
    <location>
        <position position="214"/>
    </location>
</feature>
<dbReference type="EC" id="2.6.1.9" evidence="9"/>
<accession>A0ABV5KYP1</accession>
<evidence type="ECO:0000256" key="7">
    <source>
        <dbReference type="ARBA" id="ARBA00023102"/>
    </source>
</evidence>
<dbReference type="PANTHER" id="PTHR43643">
    <property type="entry name" value="HISTIDINOL-PHOSPHATE AMINOTRANSFERASE 2"/>
    <property type="match status" value="1"/>
</dbReference>
<comment type="subunit">
    <text evidence="3 9">Homodimer.</text>
</comment>
<organism evidence="11 12">
    <name type="scientific">Paenibacillus aurantiacus</name>
    <dbReference type="NCBI Taxonomy" id="1936118"/>
    <lineage>
        <taxon>Bacteria</taxon>
        <taxon>Bacillati</taxon>
        <taxon>Bacillota</taxon>
        <taxon>Bacilli</taxon>
        <taxon>Bacillales</taxon>
        <taxon>Paenibacillaceae</taxon>
        <taxon>Paenibacillus</taxon>
    </lineage>
</organism>
<keyword evidence="4 9" id="KW-0032">Aminotransferase</keyword>
<dbReference type="PROSITE" id="PS00599">
    <property type="entry name" value="AA_TRANSFER_CLASS_2"/>
    <property type="match status" value="1"/>
</dbReference>
<dbReference type="NCBIfam" id="TIGR01141">
    <property type="entry name" value="hisC"/>
    <property type="match status" value="1"/>
</dbReference>
<evidence type="ECO:0000259" key="10">
    <source>
        <dbReference type="Pfam" id="PF00155"/>
    </source>
</evidence>
<evidence type="ECO:0000256" key="2">
    <source>
        <dbReference type="ARBA" id="ARBA00005011"/>
    </source>
</evidence>
<dbReference type="InterPro" id="IPR015422">
    <property type="entry name" value="PyrdxlP-dep_Trfase_small"/>
</dbReference>
<dbReference type="InterPro" id="IPR001917">
    <property type="entry name" value="Aminotrans_II_pyridoxalP_BS"/>
</dbReference>
<dbReference type="Gene3D" id="3.40.640.10">
    <property type="entry name" value="Type I PLP-dependent aspartate aminotransferase-like (Major domain)"/>
    <property type="match status" value="1"/>
</dbReference>
<evidence type="ECO:0000256" key="8">
    <source>
        <dbReference type="ARBA" id="ARBA00047481"/>
    </source>
</evidence>
<dbReference type="Proteomes" id="UP001589747">
    <property type="component" value="Unassembled WGS sequence"/>
</dbReference>
<name>A0ABV5KYP1_9BACL</name>
<comment type="pathway">
    <text evidence="2 9">Amino-acid biosynthesis; L-histidine biosynthesis; L-histidine from 5-phospho-alpha-D-ribose 1-diphosphate: step 7/9.</text>
</comment>
<keyword evidence="5 9" id="KW-0808">Transferase</keyword>
<comment type="similarity">
    <text evidence="9">Belongs to the class-II pyridoxal-phosphate-dependent aminotransferase family. Histidinol-phosphate aminotransferase subfamily.</text>
</comment>
<dbReference type="SUPFAM" id="SSF53383">
    <property type="entry name" value="PLP-dependent transferases"/>
    <property type="match status" value="1"/>
</dbReference>
<sequence>MIRTYALPHIERLEPYALGEQPKPGRVCAKLNQNESPYPPSPAVMEALRAMPEESLRRYPDPAAAALREAIAERTGLAPEQLYCANGSSEIISLLFKLFVGPGGRAAVADPGFGLYQTEAAGYQASCVPIPLLPDYRVDMDGLQASGADAIILIHPHAPTGLLTDTGELERLVRTFPGLVVVDEAYIDYAPSGSSALPLIAKYPNLLVLRTFSKSYGLSGLRAGYCAGNAALIEALAKGGGIYNVDALAQSLALAAVKDDAYMRDSVSRVVATREAFAGELRRRGYVVLPSSTNFILCAPPAIGPDARTLYRRLAERDIYVRHYEHPRLQALLRISIGTDAEMEWLTKELDKLATESG</sequence>
<dbReference type="Gene3D" id="3.90.1150.10">
    <property type="entry name" value="Aspartate Aminotransferase, domain 1"/>
    <property type="match status" value="1"/>
</dbReference>
<evidence type="ECO:0000313" key="12">
    <source>
        <dbReference type="Proteomes" id="UP001589747"/>
    </source>
</evidence>
<dbReference type="PANTHER" id="PTHR43643:SF3">
    <property type="entry name" value="HISTIDINOL-PHOSPHATE AMINOTRANSFERASE"/>
    <property type="match status" value="1"/>
</dbReference>
<dbReference type="Pfam" id="PF00155">
    <property type="entry name" value="Aminotran_1_2"/>
    <property type="match status" value="1"/>
</dbReference>
<dbReference type="HAMAP" id="MF_01023">
    <property type="entry name" value="HisC_aminotrans_2"/>
    <property type="match status" value="1"/>
</dbReference>
<evidence type="ECO:0000256" key="1">
    <source>
        <dbReference type="ARBA" id="ARBA00001933"/>
    </source>
</evidence>
<evidence type="ECO:0000256" key="4">
    <source>
        <dbReference type="ARBA" id="ARBA00022576"/>
    </source>
</evidence>
<comment type="catalytic activity">
    <reaction evidence="8 9">
        <text>L-histidinol phosphate + 2-oxoglutarate = 3-(imidazol-4-yl)-2-oxopropyl phosphate + L-glutamate</text>
        <dbReference type="Rhea" id="RHEA:23744"/>
        <dbReference type="ChEBI" id="CHEBI:16810"/>
        <dbReference type="ChEBI" id="CHEBI:29985"/>
        <dbReference type="ChEBI" id="CHEBI:57766"/>
        <dbReference type="ChEBI" id="CHEBI:57980"/>
        <dbReference type="EC" id="2.6.1.9"/>
    </reaction>
</comment>
<dbReference type="InterPro" id="IPR015421">
    <property type="entry name" value="PyrdxlP-dep_Trfase_major"/>
</dbReference>
<dbReference type="CDD" id="cd00609">
    <property type="entry name" value="AAT_like"/>
    <property type="match status" value="1"/>
</dbReference>
<dbReference type="RefSeq" id="WP_377501369.1">
    <property type="nucleotide sequence ID" value="NZ_JBHMDO010000047.1"/>
</dbReference>
<evidence type="ECO:0000256" key="9">
    <source>
        <dbReference type="HAMAP-Rule" id="MF_01023"/>
    </source>
</evidence>
<keyword evidence="6 9" id="KW-0663">Pyridoxal phosphate</keyword>
<feature type="domain" description="Aminotransferase class I/classII large" evidence="10">
    <location>
        <begin position="29"/>
        <end position="346"/>
    </location>
</feature>
<evidence type="ECO:0000313" key="11">
    <source>
        <dbReference type="EMBL" id="MFB9330306.1"/>
    </source>
</evidence>
<dbReference type="GO" id="GO:0004400">
    <property type="term" value="F:histidinol-phosphate transaminase activity"/>
    <property type="evidence" value="ECO:0007669"/>
    <property type="project" value="UniProtKB-EC"/>
</dbReference>
<comment type="cofactor">
    <cofactor evidence="1 9">
        <name>pyridoxal 5'-phosphate</name>
        <dbReference type="ChEBI" id="CHEBI:597326"/>
    </cofactor>
</comment>
<proteinExistence type="inferred from homology"/>
<evidence type="ECO:0000256" key="3">
    <source>
        <dbReference type="ARBA" id="ARBA00011738"/>
    </source>
</evidence>
<evidence type="ECO:0000256" key="5">
    <source>
        <dbReference type="ARBA" id="ARBA00022679"/>
    </source>
</evidence>
<dbReference type="InterPro" id="IPR015424">
    <property type="entry name" value="PyrdxlP-dep_Trfase"/>
</dbReference>
<dbReference type="EMBL" id="JBHMDO010000047">
    <property type="protein sequence ID" value="MFB9330306.1"/>
    <property type="molecule type" value="Genomic_DNA"/>
</dbReference>
<keyword evidence="7 9" id="KW-0368">Histidine biosynthesis</keyword>
<dbReference type="InterPro" id="IPR004839">
    <property type="entry name" value="Aminotransferase_I/II_large"/>
</dbReference>
<dbReference type="InterPro" id="IPR050106">
    <property type="entry name" value="HistidinolP_aminotransfase"/>
</dbReference>